<dbReference type="Gene3D" id="1.10.3210.10">
    <property type="entry name" value="Hypothetical protein af1432"/>
    <property type="match status" value="1"/>
</dbReference>
<dbReference type="SMART" id="SM00471">
    <property type="entry name" value="HDc"/>
    <property type="match status" value="1"/>
</dbReference>
<evidence type="ECO:0000313" key="2">
    <source>
        <dbReference type="EMBL" id="QDV52035.1"/>
    </source>
</evidence>
<dbReference type="EC" id="2.7.6.5" evidence="2"/>
<protein>
    <submittedName>
        <fullName evidence="2">GTP pyrophosphokinase</fullName>
        <ecNumber evidence="2">2.7.6.5</ecNumber>
    </submittedName>
</protein>
<dbReference type="GO" id="GO:0008728">
    <property type="term" value="F:GTP diphosphokinase activity"/>
    <property type="evidence" value="ECO:0007669"/>
    <property type="project" value="UniProtKB-EC"/>
</dbReference>
<dbReference type="SUPFAM" id="SSF109604">
    <property type="entry name" value="HD-domain/PDEase-like"/>
    <property type="match status" value="1"/>
</dbReference>
<dbReference type="GO" id="GO:0016301">
    <property type="term" value="F:kinase activity"/>
    <property type="evidence" value="ECO:0007669"/>
    <property type="project" value="UniProtKB-KW"/>
</dbReference>
<dbReference type="PANTHER" id="PTHR46246:SF1">
    <property type="entry name" value="GUANOSINE-3',5'-BIS(DIPHOSPHATE) 3'-PYROPHOSPHOHYDROLASE MESH1"/>
    <property type="match status" value="1"/>
</dbReference>
<feature type="domain" description="HD/PDEase" evidence="1">
    <location>
        <begin position="35"/>
        <end position="148"/>
    </location>
</feature>
<evidence type="ECO:0000313" key="3">
    <source>
        <dbReference type="Proteomes" id="UP000318313"/>
    </source>
</evidence>
<accession>A0A518IG32</accession>
<sequence>MNLKETGMEPLHSPIVEHAVRLAAVAHKSQKRKSSGIPYIAHPLSVCLILTKAGFHEESILAAAVLHDVVEDTDLTIEELAELFSEDVVQYVKEMTEEKETREGKKRSWQDRKQDHIQVMRQATLGARAIELADKLHNLEAMLFDLQTEDKAEFWTHFGASPEEIVQYYRSMIDAAGQSDPQLKSLVRNCNEKLEELKKNLPESSDL</sequence>
<reference evidence="2 3" key="1">
    <citation type="submission" date="2019-03" db="EMBL/GenBank/DDBJ databases">
        <title>Deep-cultivation of Planctomycetes and their phenomic and genomic characterization uncovers novel biology.</title>
        <authorList>
            <person name="Wiegand S."/>
            <person name="Jogler M."/>
            <person name="Boedeker C."/>
            <person name="Pinto D."/>
            <person name="Vollmers J."/>
            <person name="Rivas-Marin E."/>
            <person name="Kohn T."/>
            <person name="Peeters S.H."/>
            <person name="Heuer A."/>
            <person name="Rast P."/>
            <person name="Oberbeckmann S."/>
            <person name="Bunk B."/>
            <person name="Jeske O."/>
            <person name="Meyerdierks A."/>
            <person name="Storesund J.E."/>
            <person name="Kallscheuer N."/>
            <person name="Luecker S."/>
            <person name="Lage O.M."/>
            <person name="Pohl T."/>
            <person name="Merkel B.J."/>
            <person name="Hornburger P."/>
            <person name="Mueller R.-W."/>
            <person name="Bruemmer F."/>
            <person name="Labrenz M."/>
            <person name="Spormann A.M."/>
            <person name="Op den Camp H."/>
            <person name="Overmann J."/>
            <person name="Amann R."/>
            <person name="Jetten M.S.M."/>
            <person name="Mascher T."/>
            <person name="Medema M.H."/>
            <person name="Devos D.P."/>
            <person name="Kaster A.-K."/>
            <person name="Ovreas L."/>
            <person name="Rohde M."/>
            <person name="Galperin M.Y."/>
            <person name="Jogler C."/>
        </authorList>
    </citation>
    <scope>NUCLEOTIDE SEQUENCE [LARGE SCALE GENOMIC DNA]</scope>
    <source>
        <strain evidence="2 3">Enr17</strain>
    </source>
</reference>
<keyword evidence="2" id="KW-0418">Kinase</keyword>
<dbReference type="InterPro" id="IPR052194">
    <property type="entry name" value="MESH1"/>
</dbReference>
<dbReference type="AlphaFoldDB" id="A0A518IG32"/>
<dbReference type="Proteomes" id="UP000318313">
    <property type="component" value="Chromosome"/>
</dbReference>
<keyword evidence="3" id="KW-1185">Reference proteome</keyword>
<dbReference type="InterPro" id="IPR003607">
    <property type="entry name" value="HD/PDEase_dom"/>
</dbReference>
<name>A0A518IG32_9PLAN</name>
<organism evidence="2 3">
    <name type="scientific">Gimesia fumaroli</name>
    <dbReference type="NCBI Taxonomy" id="2527976"/>
    <lineage>
        <taxon>Bacteria</taxon>
        <taxon>Pseudomonadati</taxon>
        <taxon>Planctomycetota</taxon>
        <taxon>Planctomycetia</taxon>
        <taxon>Planctomycetales</taxon>
        <taxon>Planctomycetaceae</taxon>
        <taxon>Gimesia</taxon>
    </lineage>
</organism>
<dbReference type="Pfam" id="PF13328">
    <property type="entry name" value="HD_4"/>
    <property type="match status" value="1"/>
</dbReference>
<dbReference type="KEGG" id="gfm:Enr17x_40940"/>
<dbReference type="EMBL" id="CP037452">
    <property type="protein sequence ID" value="QDV52035.1"/>
    <property type="molecule type" value="Genomic_DNA"/>
</dbReference>
<keyword evidence="2" id="KW-0808">Transferase</keyword>
<proteinExistence type="predicted"/>
<dbReference type="GO" id="GO:0008893">
    <property type="term" value="F:guanosine-3',5'-bis(diphosphate) 3'-diphosphatase activity"/>
    <property type="evidence" value="ECO:0007669"/>
    <property type="project" value="TreeGrafter"/>
</dbReference>
<evidence type="ECO:0000259" key="1">
    <source>
        <dbReference type="SMART" id="SM00471"/>
    </source>
</evidence>
<dbReference type="PANTHER" id="PTHR46246">
    <property type="entry name" value="GUANOSINE-3',5'-BIS(DIPHOSPHATE) 3'-PYROPHOSPHOHYDROLASE MESH1"/>
    <property type="match status" value="1"/>
</dbReference>
<gene>
    <name evidence="2" type="primary">relA</name>
    <name evidence="2" type="ORF">Enr17x_40940</name>
</gene>